<dbReference type="EMBL" id="QJJV01000009">
    <property type="protein sequence ID" value="PXX15848.1"/>
    <property type="molecule type" value="Genomic_DNA"/>
</dbReference>
<dbReference type="Proteomes" id="UP000247515">
    <property type="component" value="Unassembled WGS sequence"/>
</dbReference>
<protein>
    <submittedName>
        <fullName evidence="1">Uncharacterized protein</fullName>
    </submittedName>
</protein>
<proteinExistence type="predicted"/>
<comment type="caution">
    <text evidence="1">The sequence shown here is derived from an EMBL/GenBank/DDBJ whole genome shotgun (WGS) entry which is preliminary data.</text>
</comment>
<evidence type="ECO:0000313" key="2">
    <source>
        <dbReference type="Proteomes" id="UP000247515"/>
    </source>
</evidence>
<dbReference type="RefSeq" id="WP_110327736.1">
    <property type="nucleotide sequence ID" value="NZ_QJJV01000009.1"/>
</dbReference>
<organism evidence="1 2">
    <name type="scientific">Paraburkholderia tropica</name>
    <dbReference type="NCBI Taxonomy" id="92647"/>
    <lineage>
        <taxon>Bacteria</taxon>
        <taxon>Pseudomonadati</taxon>
        <taxon>Pseudomonadota</taxon>
        <taxon>Betaproteobacteria</taxon>
        <taxon>Burkholderiales</taxon>
        <taxon>Burkholderiaceae</taxon>
        <taxon>Paraburkholderia</taxon>
    </lineage>
</organism>
<name>A0ABX5MNP0_9BURK</name>
<accession>A0ABX5MNP0</accession>
<evidence type="ECO:0000313" key="1">
    <source>
        <dbReference type="EMBL" id="PXX15848.1"/>
    </source>
</evidence>
<keyword evidence="2" id="KW-1185">Reference proteome</keyword>
<gene>
    <name evidence="1" type="ORF">C7400_109183</name>
</gene>
<sequence>MTLPASYPLSMSQIATELGLSLPLSLTHAWVLALAGKTAAPISFGDLLGKSGQANAIAYVNSNGFAVAPLFSAAFFDVVLIEADNPGNSCTLYTQGNTLPALYRGRVLVTNHTTGLSAVLNYTGVSSGPWSTTVAPSNLFAKSSGATANSITIQPST</sequence>
<reference evidence="1 2" key="1">
    <citation type="submission" date="2018-05" db="EMBL/GenBank/DDBJ databases">
        <title>Genomic Encyclopedia of Type Strains, Phase IV (KMG-V): Genome sequencing to study the core and pangenomes of soil and plant-associated prokaryotes.</title>
        <authorList>
            <person name="Whitman W."/>
        </authorList>
    </citation>
    <scope>NUCLEOTIDE SEQUENCE [LARGE SCALE GENOMIC DNA]</scope>
    <source>
        <strain evidence="1 2">SIr-6563</strain>
    </source>
</reference>